<feature type="compositionally biased region" description="Polar residues" evidence="1">
    <location>
        <begin position="27"/>
        <end position="37"/>
    </location>
</feature>
<feature type="chain" id="PRO_5030703779" description="DUF2155 domain-containing protein" evidence="2">
    <location>
        <begin position="21"/>
        <end position="223"/>
    </location>
</feature>
<evidence type="ECO:0000313" key="3">
    <source>
        <dbReference type="EMBL" id="NJB88859.1"/>
    </source>
</evidence>
<evidence type="ECO:0008006" key="5">
    <source>
        <dbReference type="Google" id="ProtNLM"/>
    </source>
</evidence>
<dbReference type="Proteomes" id="UP000535078">
    <property type="component" value="Unassembled WGS sequence"/>
</dbReference>
<gene>
    <name evidence="3" type="ORF">GGR90_001011</name>
</gene>
<dbReference type="EMBL" id="JAATIT010000001">
    <property type="protein sequence ID" value="NJB88859.1"/>
    <property type="molecule type" value="Genomic_DNA"/>
</dbReference>
<dbReference type="Pfam" id="PF09923">
    <property type="entry name" value="DUF2155"/>
    <property type="match status" value="1"/>
</dbReference>
<keyword evidence="4" id="KW-1185">Reference proteome</keyword>
<feature type="region of interest" description="Disordered" evidence="1">
    <location>
        <begin position="26"/>
        <end position="50"/>
    </location>
</feature>
<evidence type="ECO:0000256" key="1">
    <source>
        <dbReference type="SAM" id="MobiDB-lite"/>
    </source>
</evidence>
<comment type="caution">
    <text evidence="3">The sequence shown here is derived from an EMBL/GenBank/DDBJ whole genome shotgun (WGS) entry which is preliminary data.</text>
</comment>
<evidence type="ECO:0000256" key="2">
    <source>
        <dbReference type="SAM" id="SignalP"/>
    </source>
</evidence>
<dbReference type="InterPro" id="IPR019225">
    <property type="entry name" value="DUF2155"/>
</dbReference>
<reference evidence="3 4" key="1">
    <citation type="submission" date="2020-03" db="EMBL/GenBank/DDBJ databases">
        <title>Genomic Encyclopedia of Type Strains, Phase IV (KMG-IV): sequencing the most valuable type-strain genomes for metagenomic binning, comparative biology and taxonomic classification.</title>
        <authorList>
            <person name="Goeker M."/>
        </authorList>
    </citation>
    <scope>NUCLEOTIDE SEQUENCE [LARGE SCALE GENOMIC DNA]</scope>
    <source>
        <strain evidence="3 4">DSM 25229</strain>
    </source>
</reference>
<protein>
    <recommendedName>
        <fullName evidence="5">DUF2155 domain-containing protein</fullName>
    </recommendedName>
</protein>
<feature type="compositionally biased region" description="Low complexity" evidence="1">
    <location>
        <begin position="168"/>
        <end position="195"/>
    </location>
</feature>
<name>A0A7X5XQ34_9SPHN</name>
<feature type="region of interest" description="Disordered" evidence="1">
    <location>
        <begin position="166"/>
        <end position="223"/>
    </location>
</feature>
<accession>A0A7X5XQ34</accession>
<evidence type="ECO:0000313" key="4">
    <source>
        <dbReference type="Proteomes" id="UP000535078"/>
    </source>
</evidence>
<sequence>MSHPISTALIALLAATALTACDRTPSKAGSATVSTAAKSERVPQEVGGIEGATPMAERVAVVGLLNKRNGLVRELEMKPGTSMRVGRAIVRMRACEMTAPWEDPPETGAFVQLTVQDQRDDKWRRVFSGWIFRERPDRNVIEHPIYDVFVKSCAMTYPGGEPVERSALKSAAAPKASSAPQSPATNGGEGTATPAGPAPAAPAAPAPVAPPKVAPPSPPANTE</sequence>
<proteinExistence type="predicted"/>
<feature type="signal peptide" evidence="2">
    <location>
        <begin position="1"/>
        <end position="20"/>
    </location>
</feature>
<dbReference type="AlphaFoldDB" id="A0A7X5XQ34"/>
<feature type="compositionally biased region" description="Pro residues" evidence="1">
    <location>
        <begin position="196"/>
        <end position="223"/>
    </location>
</feature>
<keyword evidence="2" id="KW-0732">Signal</keyword>
<organism evidence="3 4">
    <name type="scientific">Sphingopyxis italica</name>
    <dbReference type="NCBI Taxonomy" id="1129133"/>
    <lineage>
        <taxon>Bacteria</taxon>
        <taxon>Pseudomonadati</taxon>
        <taxon>Pseudomonadota</taxon>
        <taxon>Alphaproteobacteria</taxon>
        <taxon>Sphingomonadales</taxon>
        <taxon>Sphingomonadaceae</taxon>
        <taxon>Sphingopyxis</taxon>
    </lineage>
</organism>